<evidence type="ECO:0000256" key="2">
    <source>
        <dbReference type="ARBA" id="ARBA00022771"/>
    </source>
</evidence>
<protein>
    <submittedName>
        <fullName evidence="6">Formylmethanofuran dehydrogenase</fullName>
    </submittedName>
</protein>
<dbReference type="Gene3D" id="3.30.1330.130">
    <property type="match status" value="1"/>
</dbReference>
<sequence>MGTSQKTLEAYLQESSALHRHLCPRQVLGVRMGMWAAELLDLNLPQTDKRLLTIVETDGCFADGVAVATNCWVGRRTMRVEDYGKIAATFVDTQTGRAVRVIPCSTARQEAHTYAPEARNRWEAMLLGYQRLPVTALLTAQEVALVTPVAAIVSRAGHRVNCARCGEEIINEREVIQQGVILCRSCAGDSYYRPVETATAVPSLP</sequence>
<evidence type="ECO:0000256" key="1">
    <source>
        <dbReference type="ARBA" id="ARBA00022723"/>
    </source>
</evidence>
<reference evidence="6 7" key="1">
    <citation type="submission" date="2019-06" db="EMBL/GenBank/DDBJ databases">
        <title>Genome sequence of Litorilinea aerophila BAA-2444.</title>
        <authorList>
            <person name="Maclea K.S."/>
            <person name="Maurais E.G."/>
            <person name="Iannazzi L.C."/>
        </authorList>
    </citation>
    <scope>NUCLEOTIDE SEQUENCE [LARGE SCALE GENOMIC DNA]</scope>
    <source>
        <strain evidence="6 7">ATCC BAA-2444</strain>
    </source>
</reference>
<dbReference type="RefSeq" id="WP_141611946.1">
    <property type="nucleotide sequence ID" value="NZ_VIGC02000034.1"/>
</dbReference>
<evidence type="ECO:0000259" key="5">
    <source>
        <dbReference type="Pfam" id="PF02663"/>
    </source>
</evidence>
<feature type="domain" description="Zinc finger DksA/TraR C4-type" evidence="4">
    <location>
        <begin position="158"/>
        <end position="192"/>
    </location>
</feature>
<dbReference type="Pfam" id="PF02663">
    <property type="entry name" value="FmdE"/>
    <property type="match status" value="1"/>
</dbReference>
<dbReference type="InterPro" id="IPR000962">
    <property type="entry name" value="Znf_DskA_TraR"/>
</dbReference>
<dbReference type="Proteomes" id="UP000317371">
    <property type="component" value="Unassembled WGS sequence"/>
</dbReference>
<dbReference type="SUPFAM" id="SSF143555">
    <property type="entry name" value="FwdE-like"/>
    <property type="match status" value="1"/>
</dbReference>
<evidence type="ECO:0000256" key="3">
    <source>
        <dbReference type="ARBA" id="ARBA00022833"/>
    </source>
</evidence>
<dbReference type="InterPro" id="IPR003814">
    <property type="entry name" value="FmdEsu_dom"/>
</dbReference>
<dbReference type="InParanoid" id="A0A540VAB9"/>
<comment type="caution">
    <text evidence="6">The sequence shown here is derived from an EMBL/GenBank/DDBJ whole genome shotgun (WGS) entry which is preliminary data.</text>
</comment>
<accession>A0A540VAB9</accession>
<keyword evidence="7" id="KW-1185">Reference proteome</keyword>
<keyword evidence="3" id="KW-0862">Zinc</keyword>
<name>A0A540VAB9_9CHLR</name>
<dbReference type="AlphaFoldDB" id="A0A540VAB9"/>
<evidence type="ECO:0000259" key="4">
    <source>
        <dbReference type="Pfam" id="PF01258"/>
    </source>
</evidence>
<keyword evidence="2" id="KW-0863">Zinc-finger</keyword>
<dbReference type="Pfam" id="PF01258">
    <property type="entry name" value="zf-dskA_traR"/>
    <property type="match status" value="1"/>
</dbReference>
<dbReference type="PANTHER" id="PTHR39418:SF1">
    <property type="entry name" value="DEHYDROGENASE"/>
    <property type="match status" value="1"/>
</dbReference>
<evidence type="ECO:0000313" key="6">
    <source>
        <dbReference type="EMBL" id="TQE93708.1"/>
    </source>
</evidence>
<evidence type="ECO:0000313" key="7">
    <source>
        <dbReference type="Proteomes" id="UP000317371"/>
    </source>
</evidence>
<proteinExistence type="predicted"/>
<feature type="domain" description="Formylmethanofuran dehydrogenase subunit E" evidence="5">
    <location>
        <begin position="19"/>
        <end position="111"/>
    </location>
</feature>
<dbReference type="EMBL" id="VIGC01000034">
    <property type="protein sequence ID" value="TQE93708.1"/>
    <property type="molecule type" value="Genomic_DNA"/>
</dbReference>
<dbReference type="PANTHER" id="PTHR39418">
    <property type="entry name" value="DEHYDROGENASE-RELATED"/>
    <property type="match status" value="1"/>
</dbReference>
<organism evidence="6 7">
    <name type="scientific">Litorilinea aerophila</name>
    <dbReference type="NCBI Taxonomy" id="1204385"/>
    <lineage>
        <taxon>Bacteria</taxon>
        <taxon>Bacillati</taxon>
        <taxon>Chloroflexota</taxon>
        <taxon>Caldilineae</taxon>
        <taxon>Caldilineales</taxon>
        <taxon>Caldilineaceae</taxon>
        <taxon>Litorilinea</taxon>
    </lineage>
</organism>
<dbReference type="InterPro" id="IPR053194">
    <property type="entry name" value="tRNA_methyltr_O"/>
</dbReference>
<keyword evidence="1" id="KW-0479">Metal-binding</keyword>
<dbReference type="OrthoDB" id="9804309at2"/>
<gene>
    <name evidence="6" type="ORF">FKZ61_20055</name>
</gene>
<dbReference type="GO" id="GO:0008270">
    <property type="term" value="F:zinc ion binding"/>
    <property type="evidence" value="ECO:0007669"/>
    <property type="project" value="UniProtKB-KW"/>
</dbReference>